<dbReference type="AlphaFoldDB" id="A0A2W4WVS9"/>
<proteinExistence type="predicted"/>
<dbReference type="Proteomes" id="UP000249794">
    <property type="component" value="Unassembled WGS sequence"/>
</dbReference>
<dbReference type="SUPFAM" id="SSF47598">
    <property type="entry name" value="Ribbon-helix-helix"/>
    <property type="match status" value="1"/>
</dbReference>
<sequence>MPVKQAKQKVTLYLPDELHRQFKIRSAIDGETMSLMAQRAIEFYLDNVDLLGESSDGCGQSHRIHACPKCAASVAIKGDELDLIHEHSEPESLILTDLDRIAELRNNSKSPDEGELITC</sequence>
<comment type="caution">
    <text evidence="1">The sequence shown here is derived from an EMBL/GenBank/DDBJ whole genome shotgun (WGS) entry which is preliminary data.</text>
</comment>
<dbReference type="InterPro" id="IPR013321">
    <property type="entry name" value="Arc_rbn_hlx_hlx"/>
</dbReference>
<reference evidence="2" key="1">
    <citation type="submission" date="2018-04" db="EMBL/GenBank/DDBJ databases">
        <authorList>
            <person name="Cornet L."/>
        </authorList>
    </citation>
    <scope>NUCLEOTIDE SEQUENCE [LARGE SCALE GENOMIC DNA]</scope>
</reference>
<accession>A0A2W4WVS9</accession>
<gene>
    <name evidence="1" type="ORF">DCF15_17295</name>
</gene>
<dbReference type="GO" id="GO:0006355">
    <property type="term" value="P:regulation of DNA-templated transcription"/>
    <property type="evidence" value="ECO:0007669"/>
    <property type="project" value="InterPro"/>
</dbReference>
<evidence type="ECO:0000313" key="2">
    <source>
        <dbReference type="Proteomes" id="UP000249794"/>
    </source>
</evidence>
<evidence type="ECO:0000313" key="1">
    <source>
        <dbReference type="EMBL" id="PZO49046.1"/>
    </source>
</evidence>
<dbReference type="InterPro" id="IPR010985">
    <property type="entry name" value="Ribbon_hlx_hlx"/>
</dbReference>
<protein>
    <submittedName>
        <fullName evidence="1">Uncharacterized protein</fullName>
    </submittedName>
</protein>
<reference evidence="1 2" key="2">
    <citation type="submission" date="2018-06" db="EMBL/GenBank/DDBJ databases">
        <title>Metagenomic assembly of (sub)arctic Cyanobacteria and their associated microbiome from non-axenic cultures.</title>
        <authorList>
            <person name="Baurain D."/>
        </authorList>
    </citation>
    <scope>NUCLEOTIDE SEQUENCE [LARGE SCALE GENOMIC DNA]</scope>
    <source>
        <strain evidence="1">ULC027bin1</strain>
    </source>
</reference>
<dbReference type="Gene3D" id="1.10.1220.10">
    <property type="entry name" value="Met repressor-like"/>
    <property type="match status" value="1"/>
</dbReference>
<name>A0A2W4WVS9_9CYAN</name>
<organism evidence="1 2">
    <name type="scientific">Phormidesmis priestleyi</name>
    <dbReference type="NCBI Taxonomy" id="268141"/>
    <lineage>
        <taxon>Bacteria</taxon>
        <taxon>Bacillati</taxon>
        <taxon>Cyanobacteriota</taxon>
        <taxon>Cyanophyceae</taxon>
        <taxon>Leptolyngbyales</taxon>
        <taxon>Leptolyngbyaceae</taxon>
        <taxon>Phormidesmis</taxon>
    </lineage>
</organism>
<dbReference type="EMBL" id="QBMP01000221">
    <property type="protein sequence ID" value="PZO49046.1"/>
    <property type="molecule type" value="Genomic_DNA"/>
</dbReference>